<dbReference type="Gene3D" id="1.10.10.2910">
    <property type="match status" value="1"/>
</dbReference>
<dbReference type="InterPro" id="IPR001387">
    <property type="entry name" value="Cro/C1-type_HTH"/>
</dbReference>
<evidence type="ECO:0000313" key="6">
    <source>
        <dbReference type="EMBL" id="OWK65541.1"/>
    </source>
</evidence>
<reference evidence="6 9" key="3">
    <citation type="submission" date="2017-05" db="EMBL/GenBank/DDBJ databases">
        <title>Draft genome sequence of MDR A. baumannii AB360.</title>
        <authorList>
            <person name="Wareham D.W."/>
            <person name="Bean D.C."/>
        </authorList>
    </citation>
    <scope>NUCLEOTIDE SEQUENCE [LARGE SCALE GENOMIC DNA]</scope>
    <source>
        <strain evidence="6 9">AB360</strain>
    </source>
</reference>
<evidence type="ECO:0000256" key="1">
    <source>
        <dbReference type="ARBA" id="ARBA00007227"/>
    </source>
</evidence>
<dbReference type="EMBL" id="NGKM01000020">
    <property type="protein sequence ID" value="OWK65541.1"/>
    <property type="molecule type" value="Genomic_DNA"/>
</dbReference>
<dbReference type="Proteomes" id="UP000664966">
    <property type="component" value="Chromosome"/>
</dbReference>
<evidence type="ECO:0000313" key="8">
    <source>
        <dbReference type="Proteomes" id="UP000032746"/>
    </source>
</evidence>
<dbReference type="Proteomes" id="UP000439424">
    <property type="component" value="Unassembled WGS sequence"/>
</dbReference>
<evidence type="ECO:0000259" key="2">
    <source>
        <dbReference type="PROSITE" id="PS50943"/>
    </source>
</evidence>
<dbReference type="Proteomes" id="UP000470018">
    <property type="component" value="Unassembled WGS sequence"/>
</dbReference>
<evidence type="ECO:0000313" key="10">
    <source>
        <dbReference type="Proteomes" id="UP000439424"/>
    </source>
</evidence>
<reference evidence="7" key="6">
    <citation type="submission" date="2021-03" db="EMBL/GenBank/DDBJ databases">
        <title>Complete genome sequencing of Acinetobacter baumannii.</title>
        <authorList>
            <person name="Yadav B."/>
            <person name="Makwana N."/>
            <person name="Kharat A.S."/>
            <person name="Veeraraghavan B."/>
            <person name="Vijayakumar S."/>
            <person name="Priya M."/>
        </authorList>
    </citation>
    <scope>NUCLEOTIDE SEQUENCE</scope>
    <source>
        <strain evidence="7">KSK6</strain>
    </source>
</reference>
<dbReference type="InterPro" id="IPR010982">
    <property type="entry name" value="Lambda_DNA-bd_dom_sf"/>
</dbReference>
<evidence type="ECO:0000313" key="9">
    <source>
        <dbReference type="Proteomes" id="UP000197394"/>
    </source>
</evidence>
<sequence length="381" mass="43626">MFNMGRFDLARQRRGLTKRDLAHLLGVTDRTVSNWYSNQEIDERILEKAAEILDFPLSFFYGNDIEKIHAESVSFRALTKMTARKRDMAISQTILAEMISDWIDLKFELPLPNVPDLHELRSDFSSSSIDELDEVSEDEVNYYLKYSYPEACADTVRKAWGLGEQPIPNLIALLESKGIRVFSLTDEAQDVDACCRWTSGRPFIFLNTSRTAERCRFDLAHELGHLVMHKHGIIEGIHVEQEANAFASAFLMPRRSLLADPLKIPSLKGILSKKEIWQVSAAALTYRYNKLGIITDWNATSIYKQLAQRGRNNEPNPIAHETSLLLSKIFQALAQENFDLSEMTNELGLNLDEINRLTFNLVSKYQNLEALRRRSQLIVLN</sequence>
<evidence type="ECO:0000313" key="11">
    <source>
        <dbReference type="Proteomes" id="UP000470018"/>
    </source>
</evidence>
<dbReference type="CDD" id="cd00093">
    <property type="entry name" value="HTH_XRE"/>
    <property type="match status" value="1"/>
</dbReference>
<dbReference type="Proteomes" id="UP000032746">
    <property type="component" value="Chromosome"/>
</dbReference>
<dbReference type="PATRIC" id="fig|470.1314.peg.2445"/>
<dbReference type="InterPro" id="IPR010359">
    <property type="entry name" value="IrrE_HExxH"/>
</dbReference>
<dbReference type="EMBL" id="JAAGTY010000002">
    <property type="protein sequence ID" value="NDW39990.1"/>
    <property type="molecule type" value="Genomic_DNA"/>
</dbReference>
<reference evidence="5 11" key="5">
    <citation type="submission" date="2020-02" db="EMBL/GenBank/DDBJ databases">
        <title>Whole genome shot-gun sequencing of clinical Carbapenem resistant A. baumannii.</title>
        <authorList>
            <person name="Veeraraghavan B."/>
            <person name="Mathur P."/>
            <person name="Vijayakumar S."/>
            <person name="Vasudevan K."/>
            <person name="Lincy M."/>
            <person name="Kirubananthan A."/>
        </authorList>
    </citation>
    <scope>NUCLEOTIDE SEQUENCE [LARGE SCALE GENOMIC DNA]</scope>
    <source>
        <strain evidence="5 11">SP816</strain>
    </source>
</reference>
<dbReference type="SMART" id="SM00530">
    <property type="entry name" value="HTH_XRE"/>
    <property type="match status" value="1"/>
</dbReference>
<name>A0A090BE98_ACIBA</name>
<dbReference type="Pfam" id="PF01381">
    <property type="entry name" value="HTH_3"/>
    <property type="match status" value="1"/>
</dbReference>
<dbReference type="Pfam" id="PF06114">
    <property type="entry name" value="Peptidase_M78"/>
    <property type="match status" value="1"/>
</dbReference>
<dbReference type="OMA" id="VDAFSCW"/>
<dbReference type="InterPro" id="IPR017970">
    <property type="entry name" value="Homeobox_CS"/>
</dbReference>
<dbReference type="GO" id="GO:0003677">
    <property type="term" value="F:DNA binding"/>
    <property type="evidence" value="ECO:0007669"/>
    <property type="project" value="InterPro"/>
</dbReference>
<proteinExistence type="inferred from homology"/>
<comment type="similarity">
    <text evidence="1">Belongs to the short-chain fatty acyl-CoA assimilation regulator (ScfR) family.</text>
</comment>
<dbReference type="GO" id="GO:0000981">
    <property type="term" value="F:DNA-binding transcription factor activity, RNA polymerase II-specific"/>
    <property type="evidence" value="ECO:0007669"/>
    <property type="project" value="InterPro"/>
</dbReference>
<dbReference type="RefSeq" id="WP_000482796.1">
    <property type="nucleotide sequence ID" value="NZ_AP023077.1"/>
</dbReference>
<reference evidence="3 8" key="1">
    <citation type="journal article" date="2015" name="J. Bacteriol.">
        <title>Resources for Genetic and Genomic Analysis of Emerging Pathogen Acinetobacter baumannii.</title>
        <authorList>
            <person name="Gallagher L.A."/>
            <person name="Ramage E."/>
            <person name="Weiss E.J."/>
            <person name="Radey M."/>
            <person name="Hayden H.S."/>
            <person name="Held K.G."/>
            <person name="Huse H.K."/>
            <person name="Zurawski D.V."/>
            <person name="Brittnacher M.J."/>
            <person name="Manoil C."/>
        </authorList>
    </citation>
    <scope>NUCLEOTIDE SEQUENCE [LARGE SCALE GENOMIC DNA]</scope>
    <source>
        <strain evidence="3 8">AB5075-UW</strain>
    </source>
</reference>
<organism evidence="5 11">
    <name type="scientific">Acinetobacter baumannii</name>
    <dbReference type="NCBI Taxonomy" id="470"/>
    <lineage>
        <taxon>Bacteria</taxon>
        <taxon>Pseudomonadati</taxon>
        <taxon>Pseudomonadota</taxon>
        <taxon>Gammaproteobacteria</taxon>
        <taxon>Moraxellales</taxon>
        <taxon>Moraxellaceae</taxon>
        <taxon>Acinetobacter</taxon>
        <taxon>Acinetobacter calcoaceticus/baumannii complex</taxon>
    </lineage>
</organism>
<dbReference type="PANTHER" id="PTHR43236">
    <property type="entry name" value="ANTITOXIN HIGA1"/>
    <property type="match status" value="1"/>
</dbReference>
<accession>A0A090BE98</accession>
<evidence type="ECO:0000313" key="7">
    <source>
        <dbReference type="EMBL" id="QTK42980.1"/>
    </source>
</evidence>
<gene>
    <name evidence="3" type="ORF">ABUW_3319</name>
    <name evidence="6" type="ORF">CBE85_16410</name>
    <name evidence="5" type="ORF">G3N53_02810</name>
    <name evidence="4" type="ORF">GNY86_10155</name>
    <name evidence="7" type="ORF">J6E47_16560</name>
</gene>
<evidence type="ECO:0000313" key="5">
    <source>
        <dbReference type="EMBL" id="NDW39990.1"/>
    </source>
</evidence>
<dbReference type="PANTHER" id="PTHR43236:SF1">
    <property type="entry name" value="BLL7220 PROTEIN"/>
    <property type="match status" value="1"/>
</dbReference>
<dbReference type="AlphaFoldDB" id="A0A090BE98"/>
<dbReference type="InterPro" id="IPR052345">
    <property type="entry name" value="Rad_response_metalloprotease"/>
</dbReference>
<reference evidence="4 10" key="4">
    <citation type="submission" date="2019-11" db="EMBL/GenBank/DDBJ databases">
        <title>Multidrug-resistant Acinetobacter baumannii moving toward extensively drug-resistant over fifteen years in South of Brazil.</title>
        <authorList>
            <person name="Fedrigo N.H."/>
            <person name="Cerdeira L."/>
            <person name="Fuga B."/>
            <person name="Marini P.V.B."/>
            <person name="Shinohara D.R."/>
            <person name="Carrara-Marroni F.E."/>
            <person name="Lincopan N."/>
            <person name="Tognim M.C.B."/>
        </authorList>
    </citation>
    <scope>NUCLEOTIDE SEQUENCE [LARGE SCALE GENOMIC DNA]</scope>
    <source>
        <strain evidence="4 10">Ac576</strain>
    </source>
</reference>
<dbReference type="PROSITE" id="PS50943">
    <property type="entry name" value="HTH_CROC1"/>
    <property type="match status" value="1"/>
</dbReference>
<dbReference type="EMBL" id="CP072270">
    <property type="protein sequence ID" value="QTK42980.1"/>
    <property type="molecule type" value="Genomic_DNA"/>
</dbReference>
<protein>
    <submittedName>
        <fullName evidence="5">ImmA/IrrE family metallo-endopeptidase</fullName>
    </submittedName>
    <submittedName>
        <fullName evidence="3 6">Transcriptional regulator</fullName>
    </submittedName>
</protein>
<dbReference type="Proteomes" id="UP000197394">
    <property type="component" value="Unassembled WGS sequence"/>
</dbReference>
<dbReference type="PROSITE" id="PS00027">
    <property type="entry name" value="HOMEOBOX_1"/>
    <property type="match status" value="1"/>
</dbReference>
<dbReference type="Gene3D" id="1.10.260.40">
    <property type="entry name" value="lambda repressor-like DNA-binding domains"/>
    <property type="match status" value="1"/>
</dbReference>
<dbReference type="EMBL" id="CP008706">
    <property type="protein sequence ID" value="AKA33015.1"/>
    <property type="molecule type" value="Genomic_DNA"/>
</dbReference>
<dbReference type="EMBL" id="WPIP01000061">
    <property type="protein sequence ID" value="MVM91882.1"/>
    <property type="molecule type" value="Genomic_DNA"/>
</dbReference>
<evidence type="ECO:0000313" key="3">
    <source>
        <dbReference type="EMBL" id="AKA33015.1"/>
    </source>
</evidence>
<dbReference type="OrthoDB" id="9794834at2"/>
<evidence type="ECO:0000313" key="4">
    <source>
        <dbReference type="EMBL" id="MVM91882.1"/>
    </source>
</evidence>
<dbReference type="SUPFAM" id="SSF47413">
    <property type="entry name" value="lambda repressor-like DNA-binding domains"/>
    <property type="match status" value="1"/>
</dbReference>
<feature type="domain" description="HTH cro/C1-type" evidence="2">
    <location>
        <begin position="10"/>
        <end position="60"/>
    </location>
</feature>
<reference evidence="8" key="2">
    <citation type="submission" date="2015-03" db="EMBL/GenBank/DDBJ databases">
        <authorList>
            <person name="Gallagher L.A."/>
            <person name="Hayden H.S."/>
            <person name="Weiss E.J."/>
            <person name="Hager K.R."/>
            <person name="Ramage E."/>
            <person name="Radey M.R."/>
            <person name="Bydalek R."/>
            <person name="Manoil C."/>
            <person name="Miller S.I."/>
            <person name="Brittnacher M.J."/>
        </authorList>
    </citation>
    <scope>NUCLEOTIDE SEQUENCE [LARGE SCALE GENOMIC DNA]</scope>
    <source>
        <strain evidence="8">AB5075-UW</strain>
    </source>
</reference>